<sequence>MAQPGRPPVPIWVEAEPAAASDEDLRDELQMQEIFLQSLAGTPEDTPQRRAEIEAEILRVKAQLRKLQVARQNQGR</sequence>
<gene>
    <name evidence="1" type="ORF">PG991_011300</name>
</gene>
<evidence type="ECO:0000313" key="2">
    <source>
        <dbReference type="Proteomes" id="UP001396898"/>
    </source>
</evidence>
<evidence type="ECO:0008006" key="3">
    <source>
        <dbReference type="Google" id="ProtNLM"/>
    </source>
</evidence>
<dbReference type="EMBL" id="JAQQWI010000016">
    <property type="protein sequence ID" value="KAK8008749.1"/>
    <property type="molecule type" value="Genomic_DNA"/>
</dbReference>
<comment type="caution">
    <text evidence="1">The sequence shown here is derived from an EMBL/GenBank/DDBJ whole genome shotgun (WGS) entry which is preliminary data.</text>
</comment>
<organism evidence="1 2">
    <name type="scientific">Apiospora marii</name>
    <dbReference type="NCBI Taxonomy" id="335849"/>
    <lineage>
        <taxon>Eukaryota</taxon>
        <taxon>Fungi</taxon>
        <taxon>Dikarya</taxon>
        <taxon>Ascomycota</taxon>
        <taxon>Pezizomycotina</taxon>
        <taxon>Sordariomycetes</taxon>
        <taxon>Xylariomycetidae</taxon>
        <taxon>Amphisphaeriales</taxon>
        <taxon>Apiosporaceae</taxon>
        <taxon>Apiospora</taxon>
    </lineage>
</organism>
<dbReference type="Proteomes" id="UP001396898">
    <property type="component" value="Unassembled WGS sequence"/>
</dbReference>
<proteinExistence type="predicted"/>
<evidence type="ECO:0000313" key="1">
    <source>
        <dbReference type="EMBL" id="KAK8008749.1"/>
    </source>
</evidence>
<reference evidence="1 2" key="1">
    <citation type="submission" date="2023-01" db="EMBL/GenBank/DDBJ databases">
        <title>Analysis of 21 Apiospora genomes using comparative genomics revels a genus with tremendous synthesis potential of carbohydrate active enzymes and secondary metabolites.</title>
        <authorList>
            <person name="Sorensen T."/>
        </authorList>
    </citation>
    <scope>NUCLEOTIDE SEQUENCE [LARGE SCALE GENOMIC DNA]</scope>
    <source>
        <strain evidence="1 2">CBS 20057</strain>
    </source>
</reference>
<keyword evidence="2" id="KW-1185">Reference proteome</keyword>
<name>A0ABR1RET0_9PEZI</name>
<accession>A0ABR1RET0</accession>
<protein>
    <recommendedName>
        <fullName evidence="3">50S ribosomal protein L29</fullName>
    </recommendedName>
</protein>